<protein>
    <submittedName>
        <fullName evidence="2">Uncharacterized protein</fullName>
    </submittedName>
</protein>
<reference evidence="2 3" key="1">
    <citation type="submission" date="2019-02" db="EMBL/GenBank/DDBJ databases">
        <title>Deep-cultivation of Planctomycetes and their phenomic and genomic characterization uncovers novel biology.</title>
        <authorList>
            <person name="Wiegand S."/>
            <person name="Jogler M."/>
            <person name="Boedeker C."/>
            <person name="Pinto D."/>
            <person name="Vollmers J."/>
            <person name="Rivas-Marin E."/>
            <person name="Kohn T."/>
            <person name="Peeters S.H."/>
            <person name="Heuer A."/>
            <person name="Rast P."/>
            <person name="Oberbeckmann S."/>
            <person name="Bunk B."/>
            <person name="Jeske O."/>
            <person name="Meyerdierks A."/>
            <person name="Storesund J.E."/>
            <person name="Kallscheuer N."/>
            <person name="Luecker S."/>
            <person name="Lage O.M."/>
            <person name="Pohl T."/>
            <person name="Merkel B.J."/>
            <person name="Hornburger P."/>
            <person name="Mueller R.-W."/>
            <person name="Bruemmer F."/>
            <person name="Labrenz M."/>
            <person name="Spormann A.M."/>
            <person name="Op Den Camp H."/>
            <person name="Overmann J."/>
            <person name="Amann R."/>
            <person name="Jetten M.S.M."/>
            <person name="Mascher T."/>
            <person name="Medema M.H."/>
            <person name="Devos D.P."/>
            <person name="Kaster A.-K."/>
            <person name="Ovreas L."/>
            <person name="Rohde M."/>
            <person name="Galperin M.Y."/>
            <person name="Jogler C."/>
        </authorList>
    </citation>
    <scope>NUCLEOTIDE SEQUENCE [LARGE SCALE GENOMIC DNA]</scope>
    <source>
        <strain evidence="2 3">Pan14r</strain>
    </source>
</reference>
<name>A0A5C5Y2A9_9PLAN</name>
<accession>A0A5C5Y2A9</accession>
<organism evidence="2 3">
    <name type="scientific">Crateriforma conspicua</name>
    <dbReference type="NCBI Taxonomy" id="2527996"/>
    <lineage>
        <taxon>Bacteria</taxon>
        <taxon>Pseudomonadati</taxon>
        <taxon>Planctomycetota</taxon>
        <taxon>Planctomycetia</taxon>
        <taxon>Planctomycetales</taxon>
        <taxon>Planctomycetaceae</taxon>
        <taxon>Crateriforma</taxon>
    </lineage>
</organism>
<evidence type="ECO:0000313" key="3">
    <source>
        <dbReference type="Proteomes" id="UP000317238"/>
    </source>
</evidence>
<proteinExistence type="predicted"/>
<sequence length="75" mass="7873">MLANELMVQTNHGITFPVVGVADLNRKTEPPCGCTKQPNAPEIQRQTKRAATVANTPDGAQVGDLATGDATPSTR</sequence>
<comment type="caution">
    <text evidence="2">The sequence shown here is derived from an EMBL/GenBank/DDBJ whole genome shotgun (WGS) entry which is preliminary data.</text>
</comment>
<keyword evidence="3" id="KW-1185">Reference proteome</keyword>
<dbReference type="Proteomes" id="UP000317238">
    <property type="component" value="Unassembled WGS sequence"/>
</dbReference>
<dbReference type="EMBL" id="SJPL01000001">
    <property type="protein sequence ID" value="TWT68949.1"/>
    <property type="molecule type" value="Genomic_DNA"/>
</dbReference>
<feature type="region of interest" description="Disordered" evidence="1">
    <location>
        <begin position="51"/>
        <end position="75"/>
    </location>
</feature>
<evidence type="ECO:0000256" key="1">
    <source>
        <dbReference type="SAM" id="MobiDB-lite"/>
    </source>
</evidence>
<dbReference type="RefSeq" id="WP_145298149.1">
    <property type="nucleotide sequence ID" value="NZ_CP036319.1"/>
</dbReference>
<dbReference type="AlphaFoldDB" id="A0A5C5Y2A9"/>
<gene>
    <name evidence="2" type="ORF">Pan14r_12330</name>
</gene>
<dbReference type="OrthoDB" id="9868068at2"/>
<evidence type="ECO:0000313" key="2">
    <source>
        <dbReference type="EMBL" id="TWT68949.1"/>
    </source>
</evidence>